<evidence type="ECO:0000313" key="1">
    <source>
        <dbReference type="EMBL" id="MCS0808859.1"/>
    </source>
</evidence>
<dbReference type="Pfam" id="PF13618">
    <property type="entry name" value="Gluconate_2-dh3"/>
    <property type="match status" value="1"/>
</dbReference>
<gene>
    <name evidence="1" type="ORF">NX774_13095</name>
</gene>
<dbReference type="RefSeq" id="WP_258822612.1">
    <property type="nucleotide sequence ID" value="NZ_JANUHB010000002.1"/>
</dbReference>
<keyword evidence="2" id="KW-1185">Reference proteome</keyword>
<dbReference type="Proteomes" id="UP001206126">
    <property type="component" value="Unassembled WGS sequence"/>
</dbReference>
<comment type="caution">
    <text evidence="1">The sequence shown here is derived from an EMBL/GenBank/DDBJ whole genome shotgun (WGS) entry which is preliminary data.</text>
</comment>
<name>A0ABT2DCB9_9BURK</name>
<sequence length="202" mass="22881">MNPVYPGYQVLDKWDSVSFDDTTRTVLRERLDDVPPRRFFSEQEWRLLDAIVARVLPQPDRSEPVPITPWIDAQLHDGVQEGFRYANMPPQAQAWRGGLAAIEAEARYCHDRGFCELPAALADDLLAALERDEATPGLWPGMNAQCFFITVLAKTVVGYYYAHPAAWSEIGFGGPASPRGYVRLGFDQRDPWEAKEAQWNPE</sequence>
<proteinExistence type="predicted"/>
<dbReference type="EMBL" id="JANUHB010000002">
    <property type="protein sequence ID" value="MCS0808859.1"/>
    <property type="molecule type" value="Genomic_DNA"/>
</dbReference>
<evidence type="ECO:0000313" key="2">
    <source>
        <dbReference type="Proteomes" id="UP001206126"/>
    </source>
</evidence>
<protein>
    <submittedName>
        <fullName evidence="1">Gluconate 2-dehydrogenase subunit 3 family protein</fullName>
    </submittedName>
</protein>
<organism evidence="1 2">
    <name type="scientific">Massilia agilis</name>
    <dbReference type="NCBI Taxonomy" id="1811226"/>
    <lineage>
        <taxon>Bacteria</taxon>
        <taxon>Pseudomonadati</taxon>
        <taxon>Pseudomonadota</taxon>
        <taxon>Betaproteobacteria</taxon>
        <taxon>Burkholderiales</taxon>
        <taxon>Oxalobacteraceae</taxon>
        <taxon>Telluria group</taxon>
        <taxon>Massilia</taxon>
    </lineage>
</organism>
<accession>A0ABT2DCB9</accession>
<reference evidence="1 2" key="1">
    <citation type="submission" date="2022-08" db="EMBL/GenBank/DDBJ databases">
        <title>Reclassification of Massilia species as members of the genera Telluria, Duganella, Pseudoduganella, Mokoshia gen. nov. and Zemynaea gen. nov. using orthogonal and non-orthogonal genome-based approaches.</title>
        <authorList>
            <person name="Bowman J.P."/>
        </authorList>
    </citation>
    <scope>NUCLEOTIDE SEQUENCE [LARGE SCALE GENOMIC DNA]</scope>
    <source>
        <strain evidence="1 2">JCM 31605</strain>
    </source>
</reference>
<dbReference type="InterPro" id="IPR027056">
    <property type="entry name" value="Gluconate_2DH_su3"/>
</dbReference>